<dbReference type="EMBL" id="LKEB01000053">
    <property type="protein sequence ID" value="ROW01814.1"/>
    <property type="molecule type" value="Genomic_DNA"/>
</dbReference>
<evidence type="ECO:0000313" key="3">
    <source>
        <dbReference type="Proteomes" id="UP000285146"/>
    </source>
</evidence>
<feature type="region of interest" description="Disordered" evidence="1">
    <location>
        <begin position="133"/>
        <end position="183"/>
    </location>
</feature>
<dbReference type="OrthoDB" id="10485499at2759"/>
<evidence type="ECO:0000256" key="1">
    <source>
        <dbReference type="SAM" id="MobiDB-lite"/>
    </source>
</evidence>
<keyword evidence="3" id="KW-1185">Reference proteome</keyword>
<dbReference type="AlphaFoldDB" id="A0A423WEG5"/>
<sequence length="345" mass="40188">MAPPRAAVAHSGPTVWELDELLRETGGYRTLVPHAALNVHGRAVVEESYRNTPLNNFTSQIRQNTPFLPPDSRLQFQRHSFQLCDHERDYERDYENTPLARDSVVPLWRGDHHHQTEEHRNIDCDRFLTQARQNVPLRPTGQKRYIRPGHPDLFVDERPPDHVGSDDEDSEFGPPEDDQGSGQATFEDRIHYQHSIGSEDHIDAPGSTVRPVLDWELQDPTTSLYASLTEDQPRRRHSLPNYSRLRSFYDGRLYPVDRDRARNDLSHTVPFDRYFTFDYYRTIPRDDRWEDTSDEANHDDLRDVQHTASDWSGDWSDDEPDDEPDNEPDDEQAGSRGRQRERAGQ</sequence>
<feature type="compositionally biased region" description="Basic and acidic residues" evidence="1">
    <location>
        <begin position="149"/>
        <end position="165"/>
    </location>
</feature>
<organism evidence="2 3">
    <name type="scientific">Cytospora leucostoma</name>
    <dbReference type="NCBI Taxonomy" id="1230097"/>
    <lineage>
        <taxon>Eukaryota</taxon>
        <taxon>Fungi</taxon>
        <taxon>Dikarya</taxon>
        <taxon>Ascomycota</taxon>
        <taxon>Pezizomycotina</taxon>
        <taxon>Sordariomycetes</taxon>
        <taxon>Sordariomycetidae</taxon>
        <taxon>Diaporthales</taxon>
        <taxon>Cytosporaceae</taxon>
        <taxon>Cytospora</taxon>
    </lineage>
</organism>
<evidence type="ECO:0000313" key="2">
    <source>
        <dbReference type="EMBL" id="ROW01814.1"/>
    </source>
</evidence>
<protein>
    <submittedName>
        <fullName evidence="2">Uncharacterized protein</fullName>
    </submittedName>
</protein>
<feature type="compositionally biased region" description="Basic and acidic residues" evidence="1">
    <location>
        <begin position="289"/>
        <end position="305"/>
    </location>
</feature>
<feature type="region of interest" description="Disordered" evidence="1">
    <location>
        <begin position="289"/>
        <end position="345"/>
    </location>
</feature>
<reference evidence="2 3" key="1">
    <citation type="submission" date="2015-09" db="EMBL/GenBank/DDBJ databases">
        <title>Host preference determinants of Valsa canker pathogens revealed by comparative genomics.</title>
        <authorList>
            <person name="Yin Z."/>
            <person name="Huang L."/>
        </authorList>
    </citation>
    <scope>NUCLEOTIDE SEQUENCE [LARGE SCALE GENOMIC DNA]</scope>
    <source>
        <strain evidence="2 3">SXYLt</strain>
    </source>
</reference>
<dbReference type="Proteomes" id="UP000285146">
    <property type="component" value="Unassembled WGS sequence"/>
</dbReference>
<feature type="compositionally biased region" description="Acidic residues" evidence="1">
    <location>
        <begin position="166"/>
        <end position="179"/>
    </location>
</feature>
<comment type="caution">
    <text evidence="2">The sequence shown here is derived from an EMBL/GenBank/DDBJ whole genome shotgun (WGS) entry which is preliminary data.</text>
</comment>
<name>A0A423WEG5_9PEZI</name>
<dbReference type="InParanoid" id="A0A423WEG5"/>
<proteinExistence type="predicted"/>
<feature type="compositionally biased region" description="Acidic residues" evidence="1">
    <location>
        <begin position="315"/>
        <end position="332"/>
    </location>
</feature>
<accession>A0A423WEG5</accession>
<gene>
    <name evidence="2" type="ORF">VPNG_07790</name>
</gene>